<comment type="caution">
    <text evidence="7">The sequence shown here is derived from an EMBL/GenBank/DDBJ whole genome shotgun (WGS) entry which is preliminary data.</text>
</comment>
<dbReference type="GO" id="GO:0006298">
    <property type="term" value="P:mismatch repair"/>
    <property type="evidence" value="ECO:0007669"/>
    <property type="project" value="InterPro"/>
</dbReference>
<dbReference type="EMBL" id="JACEOL010000036">
    <property type="protein sequence ID" value="MBA4602911.1"/>
    <property type="molecule type" value="Genomic_DNA"/>
</dbReference>
<proteinExistence type="predicted"/>
<dbReference type="SMART" id="SM00533">
    <property type="entry name" value="MUTSd"/>
    <property type="match status" value="1"/>
</dbReference>
<dbReference type="GO" id="GO:0005524">
    <property type="term" value="F:ATP binding"/>
    <property type="evidence" value="ECO:0007669"/>
    <property type="project" value="UniProtKB-KW"/>
</dbReference>
<dbReference type="InterPro" id="IPR045076">
    <property type="entry name" value="MutS"/>
</dbReference>
<protein>
    <submittedName>
        <fullName evidence="7">Uncharacterized protein</fullName>
    </submittedName>
</protein>
<feature type="coiled-coil region" evidence="4">
    <location>
        <begin position="233"/>
        <end position="260"/>
    </location>
</feature>
<dbReference type="SUPFAM" id="SSF52540">
    <property type="entry name" value="P-loop containing nucleoside triphosphate hydrolases"/>
    <property type="match status" value="1"/>
</dbReference>
<name>A0A7W1XTI2_9BACL</name>
<dbReference type="Pfam" id="PF00488">
    <property type="entry name" value="MutS_V"/>
    <property type="match status" value="1"/>
</dbReference>
<evidence type="ECO:0000256" key="3">
    <source>
        <dbReference type="ARBA" id="ARBA00023125"/>
    </source>
</evidence>
<dbReference type="GO" id="GO:0030983">
    <property type="term" value="F:mismatched DNA binding"/>
    <property type="evidence" value="ECO:0007669"/>
    <property type="project" value="InterPro"/>
</dbReference>
<evidence type="ECO:0000259" key="5">
    <source>
        <dbReference type="SMART" id="SM00533"/>
    </source>
</evidence>
<sequence>MVFCDRQTEEDLDLSFCFQWFQPLTPYGRQRKKELSPFLPGQEDAWQQCLQEQETMIRLMKDHSGFTESLSRRLGNIPDISPVLRKLAESETPQLTEWFDLKTFLWALKEIHLLLQKTALSSLIFPDGQTASKCEHAIRLLNPSPELTPTFWFDDAYDERLKMSRKKWRQLRAGQQRENEQTAQRIEQKTGRLRNRFGEWVVPKKPDQFLAWETMPELEHVRETVHEVVYRCKPVGNGEIDRLEEEIARLEQEVSERLVQKFAPLVPELESWLQKITHLDLQCARVRAAEHWQGVRPRWSPDHFRMEGAFHPAVEKQLAEEGCSMTRLDCTIRQGVTVIIGPNMGGKTVALRTLGLVAVLSQWGFFVPASSCEMPLFSWVAGIMGDKQGIRQGLSRFGAEMARLRDWISRKETGLLLLDEIGSGTNPVEGSALSEAVTAYLAKQPYWTVHVTHYREVLAVKKIRLYQVSGISGRLKVPAEKQTVREIRQTLREMMDYRLVSVTKAASVPHEALWIVEQLGLPSQIVRLARQKVAGRGMDNG</sequence>
<keyword evidence="2" id="KW-0067">ATP-binding</keyword>
<evidence type="ECO:0000259" key="6">
    <source>
        <dbReference type="SMART" id="SM00534"/>
    </source>
</evidence>
<evidence type="ECO:0000256" key="1">
    <source>
        <dbReference type="ARBA" id="ARBA00022741"/>
    </source>
</evidence>
<dbReference type="InterPro" id="IPR000432">
    <property type="entry name" value="DNA_mismatch_repair_MutS_C"/>
</dbReference>
<evidence type="ECO:0000313" key="8">
    <source>
        <dbReference type="Proteomes" id="UP000538292"/>
    </source>
</evidence>
<accession>A0A7W1XTI2</accession>
<dbReference type="AlphaFoldDB" id="A0A7W1XTI2"/>
<feature type="domain" description="DNA mismatch repair protein MutS core" evidence="5">
    <location>
        <begin position="11"/>
        <end position="317"/>
    </location>
</feature>
<reference evidence="7 8" key="1">
    <citation type="submission" date="2020-07" db="EMBL/GenBank/DDBJ databases">
        <title>Thermoactinomyces phylogeny.</title>
        <authorList>
            <person name="Dunlap C."/>
        </authorList>
    </citation>
    <scope>NUCLEOTIDE SEQUENCE [LARGE SCALE GENOMIC DNA]</scope>
    <source>
        <strain evidence="7 8">AMNI-1</strain>
    </source>
</reference>
<evidence type="ECO:0000313" key="7">
    <source>
        <dbReference type="EMBL" id="MBA4602911.1"/>
    </source>
</evidence>
<keyword evidence="8" id="KW-1185">Reference proteome</keyword>
<dbReference type="GO" id="GO:0140664">
    <property type="term" value="F:ATP-dependent DNA damage sensor activity"/>
    <property type="evidence" value="ECO:0007669"/>
    <property type="project" value="InterPro"/>
</dbReference>
<dbReference type="Proteomes" id="UP000538292">
    <property type="component" value="Unassembled WGS sequence"/>
</dbReference>
<keyword evidence="3" id="KW-0238">DNA-binding</keyword>
<feature type="domain" description="DNA mismatch repair proteins mutS family" evidence="6">
    <location>
        <begin position="334"/>
        <end position="534"/>
    </location>
</feature>
<dbReference type="RefSeq" id="WP_181740923.1">
    <property type="nucleotide sequence ID" value="NZ_JACEOL010000036.1"/>
</dbReference>
<dbReference type="InterPro" id="IPR036187">
    <property type="entry name" value="DNA_mismatch_repair_MutS_sf"/>
</dbReference>
<dbReference type="SUPFAM" id="SSF48334">
    <property type="entry name" value="DNA repair protein MutS, domain III"/>
    <property type="match status" value="1"/>
</dbReference>
<evidence type="ECO:0000256" key="2">
    <source>
        <dbReference type="ARBA" id="ARBA00022840"/>
    </source>
</evidence>
<dbReference type="Gene3D" id="1.10.1420.10">
    <property type="match status" value="1"/>
</dbReference>
<dbReference type="InterPro" id="IPR027417">
    <property type="entry name" value="P-loop_NTPase"/>
</dbReference>
<gene>
    <name evidence="7" type="ORF">H2C83_11425</name>
</gene>
<organism evidence="7 8">
    <name type="scientific">Thermoactinomyces mirandus</name>
    <dbReference type="NCBI Taxonomy" id="2756294"/>
    <lineage>
        <taxon>Bacteria</taxon>
        <taxon>Bacillati</taxon>
        <taxon>Bacillota</taxon>
        <taxon>Bacilli</taxon>
        <taxon>Bacillales</taxon>
        <taxon>Thermoactinomycetaceae</taxon>
        <taxon>Thermoactinomyces</taxon>
    </lineage>
</organism>
<evidence type="ECO:0000256" key="4">
    <source>
        <dbReference type="SAM" id="Coils"/>
    </source>
</evidence>
<dbReference type="SMART" id="SM00534">
    <property type="entry name" value="MUTSac"/>
    <property type="match status" value="1"/>
</dbReference>
<dbReference type="Gene3D" id="3.40.50.300">
    <property type="entry name" value="P-loop containing nucleotide triphosphate hydrolases"/>
    <property type="match status" value="1"/>
</dbReference>
<keyword evidence="4" id="KW-0175">Coiled coil</keyword>
<dbReference type="PANTHER" id="PTHR11361">
    <property type="entry name" value="DNA MISMATCH REPAIR PROTEIN MUTS FAMILY MEMBER"/>
    <property type="match status" value="1"/>
</dbReference>
<keyword evidence="1" id="KW-0547">Nucleotide-binding</keyword>
<dbReference type="InterPro" id="IPR007696">
    <property type="entry name" value="DNA_mismatch_repair_MutS_core"/>
</dbReference>